<keyword evidence="2" id="KW-1185">Reference proteome</keyword>
<dbReference type="Gene3D" id="3.90.280.10">
    <property type="entry name" value="PEBP-like"/>
    <property type="match status" value="1"/>
</dbReference>
<dbReference type="InterPro" id="IPR005247">
    <property type="entry name" value="YbhB_YbcL/LppC-like"/>
</dbReference>
<dbReference type="PANTHER" id="PTHR30289:SF1">
    <property type="entry name" value="PEBP (PHOSPHATIDYLETHANOLAMINE-BINDING PROTEIN) FAMILY PROTEIN"/>
    <property type="match status" value="1"/>
</dbReference>
<protein>
    <submittedName>
        <fullName evidence="1">YbhB/YbcL family Raf kinase inhibitor-like protein</fullName>
    </submittedName>
</protein>
<dbReference type="InterPro" id="IPR036610">
    <property type="entry name" value="PEBP-like_sf"/>
</dbReference>
<organism evidence="1 2">
    <name type="scientific">Corallococcus interemptor</name>
    <dbReference type="NCBI Taxonomy" id="2316720"/>
    <lineage>
        <taxon>Bacteria</taxon>
        <taxon>Pseudomonadati</taxon>
        <taxon>Myxococcota</taxon>
        <taxon>Myxococcia</taxon>
        <taxon>Myxococcales</taxon>
        <taxon>Cystobacterineae</taxon>
        <taxon>Myxococcaceae</taxon>
        <taxon>Corallococcus</taxon>
    </lineage>
</organism>
<gene>
    <name evidence="1" type="ORF">D7X96_29930</name>
</gene>
<dbReference type="OrthoDB" id="9797506at2"/>
<dbReference type="PANTHER" id="PTHR30289">
    <property type="entry name" value="UNCHARACTERIZED PROTEIN YBCL-RELATED"/>
    <property type="match status" value="1"/>
</dbReference>
<dbReference type="CDD" id="cd00865">
    <property type="entry name" value="PEBP_bact_arch"/>
    <property type="match status" value="1"/>
</dbReference>
<evidence type="ECO:0000313" key="2">
    <source>
        <dbReference type="Proteomes" id="UP000282656"/>
    </source>
</evidence>
<comment type="caution">
    <text evidence="1">The sequence shown here is derived from an EMBL/GenBank/DDBJ whole genome shotgun (WGS) entry which is preliminary data.</text>
</comment>
<evidence type="ECO:0000313" key="1">
    <source>
        <dbReference type="EMBL" id="RKH62309.1"/>
    </source>
</evidence>
<reference evidence="2" key="1">
    <citation type="submission" date="2018-09" db="EMBL/GenBank/DDBJ databases">
        <authorList>
            <person name="Livingstone P.G."/>
            <person name="Whitworth D.E."/>
        </authorList>
    </citation>
    <scope>NUCLEOTIDE SEQUENCE [LARGE SCALE GENOMIC DNA]</scope>
    <source>
        <strain evidence="2">AB047A</strain>
    </source>
</reference>
<dbReference type="Proteomes" id="UP000282656">
    <property type="component" value="Unassembled WGS sequence"/>
</dbReference>
<name>A0A3A8Q0M3_9BACT</name>
<dbReference type="InterPro" id="IPR008914">
    <property type="entry name" value="PEBP"/>
</dbReference>
<dbReference type="Pfam" id="PF01161">
    <property type="entry name" value="PBP"/>
    <property type="match status" value="1"/>
</dbReference>
<accession>A0A3A8Q0M3</accession>
<dbReference type="SUPFAM" id="SSF49777">
    <property type="entry name" value="PEBP-like"/>
    <property type="match status" value="1"/>
</dbReference>
<dbReference type="NCBIfam" id="TIGR00481">
    <property type="entry name" value="YbhB/YbcL family Raf kinase inhibitor-like protein"/>
    <property type="match status" value="1"/>
</dbReference>
<proteinExistence type="predicted"/>
<dbReference type="AlphaFoldDB" id="A0A3A8Q0M3"/>
<dbReference type="EMBL" id="RAWM01000114">
    <property type="protein sequence ID" value="RKH62309.1"/>
    <property type="molecule type" value="Genomic_DNA"/>
</dbReference>
<sequence>MPKPLELTSPKFKDGMPIPIAYTGEGDDKAPPLHWENLPAGAKSLALIVEDPDAPDPATPQRTFCHWVLYNLPVNAQNIPDGATLEVLPAGVKLGRNDFNRQDYGGPMPPIGNHRYFFRLYALDTVLPDLNQPTRTQLLQAMEGHIVGETQLMGTYEKAHHRRH</sequence>
<dbReference type="RefSeq" id="WP_121771312.1">
    <property type="nucleotide sequence ID" value="NZ_RAWM01000114.1"/>
</dbReference>